<evidence type="ECO:0000313" key="4">
    <source>
        <dbReference type="Proteomes" id="UP000015502"/>
    </source>
</evidence>
<dbReference type="RefSeq" id="WP_004069911.1">
    <property type="nucleotide sequence ID" value="NC_022084.1"/>
</dbReference>
<protein>
    <submittedName>
        <fullName evidence="3">Nitroreductase</fullName>
    </submittedName>
</protein>
<dbReference type="PANTHER" id="PTHR43745">
    <property type="entry name" value="NITROREDUCTASE MJ1384-RELATED"/>
    <property type="match status" value="1"/>
</dbReference>
<dbReference type="InterPro" id="IPR052544">
    <property type="entry name" value="Bacteriocin_Proc_Enz"/>
</dbReference>
<keyword evidence="1" id="KW-0472">Membrane</keyword>
<sequence length="231" mass="25740">MNYQKVAALVVVFVIASSIALFLKPYFPRGRETTYSGEKILLPEPRLKGDMSVEEAIAKRKSIRTYKNQPISIEELAQLLWACQGITHEDKRAAPSAGATYPFEIFVVVGNVEGLRPGIYHYDPFEHSLTMIKEGDFRKDLQKAALNQKWVGDAPVDIVLVAFYERTTRIYGERGIRYVHMEAGHIGQNIYLQATALGLGTVAVGAFYDDEVAKIIGTEGAPLYIFPVGRV</sequence>
<keyword evidence="1" id="KW-0812">Transmembrane</keyword>
<gene>
    <name evidence="3" type="ORF">OCC_12576</name>
</gene>
<dbReference type="CDD" id="cd02142">
    <property type="entry name" value="McbC_SagB-like_oxidoreductase"/>
    <property type="match status" value="1"/>
</dbReference>
<name>H3ZQZ1_THELN</name>
<keyword evidence="1" id="KW-1133">Transmembrane helix</keyword>
<evidence type="ECO:0000313" key="3">
    <source>
        <dbReference type="EMBL" id="EHR77621.1"/>
    </source>
</evidence>
<evidence type="ECO:0000259" key="2">
    <source>
        <dbReference type="Pfam" id="PF00881"/>
    </source>
</evidence>
<feature type="transmembrane region" description="Helical" evidence="1">
    <location>
        <begin position="6"/>
        <end position="23"/>
    </location>
</feature>
<dbReference type="KEGG" id="tlt:OCC_12576"/>
<feature type="domain" description="Nitroreductase" evidence="2">
    <location>
        <begin position="57"/>
        <end position="230"/>
    </location>
</feature>
<dbReference type="InterPro" id="IPR000415">
    <property type="entry name" value="Nitroreductase-like"/>
</dbReference>
<dbReference type="PANTHER" id="PTHR43745:SF2">
    <property type="entry name" value="NITROREDUCTASE MJ1384-RELATED"/>
    <property type="match status" value="1"/>
</dbReference>
<dbReference type="GeneID" id="16548443"/>
<proteinExistence type="predicted"/>
<dbReference type="NCBIfam" id="TIGR03605">
    <property type="entry name" value="antibiot_sagB"/>
    <property type="match status" value="1"/>
</dbReference>
<dbReference type="InterPro" id="IPR020051">
    <property type="entry name" value="SagB-type_dehydrogenase"/>
</dbReference>
<dbReference type="PaxDb" id="523849-OCC_12576"/>
<dbReference type="InterPro" id="IPR029479">
    <property type="entry name" value="Nitroreductase"/>
</dbReference>
<dbReference type="SUPFAM" id="SSF55469">
    <property type="entry name" value="FMN-dependent nitroreductase-like"/>
    <property type="match status" value="1"/>
</dbReference>
<dbReference type="GO" id="GO:0016491">
    <property type="term" value="F:oxidoreductase activity"/>
    <property type="evidence" value="ECO:0007669"/>
    <property type="project" value="InterPro"/>
</dbReference>
<dbReference type="Pfam" id="PF00881">
    <property type="entry name" value="Nitroreductase"/>
    <property type="match status" value="1"/>
</dbReference>
<dbReference type="Gene3D" id="3.40.109.10">
    <property type="entry name" value="NADH Oxidase"/>
    <property type="match status" value="1"/>
</dbReference>
<reference evidence="3 4" key="1">
    <citation type="journal article" date="2012" name="J. Bacteriol.">
        <title>Genome sequence of the model hyperthermophilic archaeon Thermococcus litoralis NS-C.</title>
        <authorList>
            <person name="Gardner A.F."/>
            <person name="Kumar S."/>
            <person name="Perler F.B."/>
        </authorList>
    </citation>
    <scope>NUCLEOTIDE SEQUENCE [LARGE SCALE GENOMIC DNA]</scope>
    <source>
        <strain evidence="4">ATCC 51850 / DSM 5473 / JCM 8560 / NS-C</strain>
    </source>
</reference>
<keyword evidence="4" id="KW-1185">Reference proteome</keyword>
<dbReference type="AlphaFoldDB" id="H3ZQZ1"/>
<evidence type="ECO:0000256" key="1">
    <source>
        <dbReference type="SAM" id="Phobius"/>
    </source>
</evidence>
<organism evidence="3 4">
    <name type="scientific">Thermococcus litoralis (strain ATCC 51850 / DSM 5473 / JCM 8560 / NS-C)</name>
    <dbReference type="NCBI Taxonomy" id="523849"/>
    <lineage>
        <taxon>Archaea</taxon>
        <taxon>Methanobacteriati</taxon>
        <taxon>Methanobacteriota</taxon>
        <taxon>Thermococci</taxon>
        <taxon>Thermococcales</taxon>
        <taxon>Thermococcaceae</taxon>
        <taxon>Thermococcus</taxon>
    </lineage>
</organism>
<dbReference type="Proteomes" id="UP000015502">
    <property type="component" value="Chromosome"/>
</dbReference>
<dbReference type="HOGENOM" id="CLU_059362_3_1_2"/>
<dbReference type="OrthoDB" id="10206at2157"/>
<dbReference type="STRING" id="523849.OCC_12576"/>
<accession>H3ZQZ1</accession>
<dbReference type="EMBL" id="CP006670">
    <property type="protein sequence ID" value="EHR77621.1"/>
    <property type="molecule type" value="Genomic_DNA"/>
</dbReference>